<proteinExistence type="inferred from homology"/>
<accession>E9FRH4</accession>
<feature type="chain" id="PRO_5003239685" description="Beta/gamma crystallin 'Greek key' domain-containing protein" evidence="3">
    <location>
        <begin position="26"/>
        <end position="233"/>
    </location>
</feature>
<name>E9FRH4_DAPPU</name>
<dbReference type="Proteomes" id="UP000000305">
    <property type="component" value="Unassembled WGS sequence"/>
</dbReference>
<dbReference type="KEGG" id="dpx:DAPPUDRAFT_299971"/>
<dbReference type="AlphaFoldDB" id="E9FRH4"/>
<dbReference type="OrthoDB" id="6381640at2759"/>
<dbReference type="InterPro" id="IPR011024">
    <property type="entry name" value="G_crystallin-like"/>
</dbReference>
<dbReference type="EMBL" id="GL732523">
    <property type="protein sequence ID" value="EFX90166.1"/>
    <property type="molecule type" value="Genomic_DNA"/>
</dbReference>
<dbReference type="OMA" id="KGCFSKK"/>
<dbReference type="Gene3D" id="2.60.20.10">
    <property type="entry name" value="Crystallins"/>
    <property type="match status" value="1"/>
</dbReference>
<evidence type="ECO:0000259" key="4">
    <source>
        <dbReference type="Pfam" id="PF00030"/>
    </source>
</evidence>
<evidence type="ECO:0000313" key="6">
    <source>
        <dbReference type="Proteomes" id="UP000000305"/>
    </source>
</evidence>
<keyword evidence="6" id="KW-1185">Reference proteome</keyword>
<evidence type="ECO:0000256" key="3">
    <source>
        <dbReference type="SAM" id="SignalP"/>
    </source>
</evidence>
<dbReference type="InParanoid" id="E9FRH4"/>
<dbReference type="HOGENOM" id="CLU_1190898_0_0_1"/>
<evidence type="ECO:0000256" key="2">
    <source>
        <dbReference type="ARBA" id="ARBA00022737"/>
    </source>
</evidence>
<dbReference type="Pfam" id="PF00030">
    <property type="entry name" value="Crystall"/>
    <property type="match status" value="1"/>
</dbReference>
<reference evidence="5 6" key="1">
    <citation type="journal article" date="2011" name="Science">
        <title>The ecoresponsive genome of Daphnia pulex.</title>
        <authorList>
            <person name="Colbourne J.K."/>
            <person name="Pfrender M.E."/>
            <person name="Gilbert D."/>
            <person name="Thomas W.K."/>
            <person name="Tucker A."/>
            <person name="Oakley T.H."/>
            <person name="Tokishita S."/>
            <person name="Aerts A."/>
            <person name="Arnold G.J."/>
            <person name="Basu M.K."/>
            <person name="Bauer D.J."/>
            <person name="Caceres C.E."/>
            <person name="Carmel L."/>
            <person name="Casola C."/>
            <person name="Choi J.H."/>
            <person name="Detter J.C."/>
            <person name="Dong Q."/>
            <person name="Dusheyko S."/>
            <person name="Eads B.D."/>
            <person name="Frohlich T."/>
            <person name="Geiler-Samerotte K.A."/>
            <person name="Gerlach D."/>
            <person name="Hatcher P."/>
            <person name="Jogdeo S."/>
            <person name="Krijgsveld J."/>
            <person name="Kriventseva E.V."/>
            <person name="Kultz D."/>
            <person name="Laforsch C."/>
            <person name="Lindquist E."/>
            <person name="Lopez J."/>
            <person name="Manak J.R."/>
            <person name="Muller J."/>
            <person name="Pangilinan J."/>
            <person name="Patwardhan R.P."/>
            <person name="Pitluck S."/>
            <person name="Pritham E.J."/>
            <person name="Rechtsteiner A."/>
            <person name="Rho M."/>
            <person name="Rogozin I.B."/>
            <person name="Sakarya O."/>
            <person name="Salamov A."/>
            <person name="Schaack S."/>
            <person name="Shapiro H."/>
            <person name="Shiga Y."/>
            <person name="Skalitzky C."/>
            <person name="Smith Z."/>
            <person name="Souvorov A."/>
            <person name="Sung W."/>
            <person name="Tang Z."/>
            <person name="Tsuchiya D."/>
            <person name="Tu H."/>
            <person name="Vos H."/>
            <person name="Wang M."/>
            <person name="Wolf Y.I."/>
            <person name="Yamagata H."/>
            <person name="Yamada T."/>
            <person name="Ye Y."/>
            <person name="Shaw J.R."/>
            <person name="Andrews J."/>
            <person name="Crease T.J."/>
            <person name="Tang H."/>
            <person name="Lucas S.M."/>
            <person name="Robertson H.M."/>
            <person name="Bork P."/>
            <person name="Koonin E.V."/>
            <person name="Zdobnov E.M."/>
            <person name="Grigoriev I.V."/>
            <person name="Lynch M."/>
            <person name="Boore J.L."/>
        </authorList>
    </citation>
    <scope>NUCLEOTIDE SEQUENCE [LARGE SCALE GENOMIC DNA]</scope>
</reference>
<keyword evidence="2" id="KW-0677">Repeat</keyword>
<evidence type="ECO:0000313" key="5">
    <source>
        <dbReference type="EMBL" id="EFX90166.1"/>
    </source>
</evidence>
<comment type="similarity">
    <text evidence="1">Belongs to the beta/gamma-crystallin family.</text>
</comment>
<dbReference type="InterPro" id="IPR001064">
    <property type="entry name" value="Beta/gamma_crystallin"/>
</dbReference>
<evidence type="ECO:0000256" key="1">
    <source>
        <dbReference type="ARBA" id="ARBA00009646"/>
    </source>
</evidence>
<feature type="domain" description="Beta/gamma crystallin 'Greek key'" evidence="4">
    <location>
        <begin position="39"/>
        <end position="113"/>
    </location>
</feature>
<protein>
    <recommendedName>
        <fullName evidence="4">Beta/gamma crystallin 'Greek key' domain-containing protein</fullName>
    </recommendedName>
</protein>
<dbReference type="SUPFAM" id="SSF49695">
    <property type="entry name" value="gamma-Crystallin-like"/>
    <property type="match status" value="1"/>
</dbReference>
<feature type="signal peptide" evidence="3">
    <location>
        <begin position="1"/>
        <end position="25"/>
    </location>
</feature>
<gene>
    <name evidence="5" type="ORF">DAPPUDRAFT_299971</name>
</gene>
<organism evidence="5 6">
    <name type="scientific">Daphnia pulex</name>
    <name type="common">Water flea</name>
    <dbReference type="NCBI Taxonomy" id="6669"/>
    <lineage>
        <taxon>Eukaryota</taxon>
        <taxon>Metazoa</taxon>
        <taxon>Ecdysozoa</taxon>
        <taxon>Arthropoda</taxon>
        <taxon>Crustacea</taxon>
        <taxon>Branchiopoda</taxon>
        <taxon>Diplostraca</taxon>
        <taxon>Cladocera</taxon>
        <taxon>Anomopoda</taxon>
        <taxon>Daphniidae</taxon>
        <taxon>Daphnia</taxon>
    </lineage>
</organism>
<sequence>MNMGSFKSTKVLIFLNFLAFSLIHGQSDHTLHLYDGAMNSPGSWIIINNYVDNLQNSAFNDLASSFCVVRGIWLMYENPSYNSNFLGASAFYWGENYCQDLPTGLNNQVSSVRYAGSPYSFQADALNVYQVEWFQSYEAFTASDSLDLSPYYGGSLIVTGRSYWTIYDSPNYQGYHVCVTPADITYAYPGFFTQASEFGFSGRVIRSARRGCWTEKVFRPTMVMKPDQLYTRN</sequence>
<keyword evidence="3" id="KW-0732">Signal</keyword>